<evidence type="ECO:0000313" key="2">
    <source>
        <dbReference type="Proteomes" id="UP000032180"/>
    </source>
</evidence>
<reference evidence="1 2" key="1">
    <citation type="submission" date="2012-08" db="EMBL/GenBank/DDBJ databases">
        <title>Oryza genome evolution.</title>
        <authorList>
            <person name="Wing R.A."/>
        </authorList>
    </citation>
    <scope>NUCLEOTIDE SEQUENCE</scope>
</reference>
<keyword evidence="2" id="KW-1185">Reference proteome</keyword>
<reference evidence="1" key="3">
    <citation type="submission" date="2015-04" db="UniProtKB">
        <authorList>
            <consortium name="EnsemblPlants"/>
        </authorList>
    </citation>
    <scope>IDENTIFICATION</scope>
</reference>
<dbReference type="Gramene" id="LPERR05G22850.1">
    <property type="protein sequence ID" value="LPERR05G22850.1"/>
    <property type="gene ID" value="LPERR05G22850"/>
</dbReference>
<evidence type="ECO:0000313" key="1">
    <source>
        <dbReference type="EnsemblPlants" id="LPERR05G22850.1"/>
    </source>
</evidence>
<reference evidence="2" key="2">
    <citation type="submission" date="2013-12" db="EMBL/GenBank/DDBJ databases">
        <authorList>
            <person name="Yu Y."/>
            <person name="Lee S."/>
            <person name="de Baynast K."/>
            <person name="Wissotski M."/>
            <person name="Liu L."/>
            <person name="Talag J."/>
            <person name="Goicoechea J."/>
            <person name="Angelova A."/>
            <person name="Jetty R."/>
            <person name="Kudrna D."/>
            <person name="Golser W."/>
            <person name="Rivera L."/>
            <person name="Zhang J."/>
            <person name="Wing R."/>
        </authorList>
    </citation>
    <scope>NUCLEOTIDE SEQUENCE</scope>
</reference>
<protein>
    <submittedName>
        <fullName evidence="1">Uncharacterized protein</fullName>
    </submittedName>
</protein>
<dbReference type="HOGENOM" id="CLU_2187715_0_0_1"/>
<dbReference type="Proteomes" id="UP000032180">
    <property type="component" value="Chromosome 5"/>
</dbReference>
<name>A0A0D9WK83_9ORYZ</name>
<accession>A0A0D9WK83</accession>
<dbReference type="AlphaFoldDB" id="A0A0D9WK83"/>
<organism evidence="1 2">
    <name type="scientific">Leersia perrieri</name>
    <dbReference type="NCBI Taxonomy" id="77586"/>
    <lineage>
        <taxon>Eukaryota</taxon>
        <taxon>Viridiplantae</taxon>
        <taxon>Streptophyta</taxon>
        <taxon>Embryophyta</taxon>
        <taxon>Tracheophyta</taxon>
        <taxon>Spermatophyta</taxon>
        <taxon>Magnoliopsida</taxon>
        <taxon>Liliopsida</taxon>
        <taxon>Poales</taxon>
        <taxon>Poaceae</taxon>
        <taxon>BOP clade</taxon>
        <taxon>Oryzoideae</taxon>
        <taxon>Oryzeae</taxon>
        <taxon>Oryzinae</taxon>
        <taxon>Leersia</taxon>
    </lineage>
</organism>
<sequence>MKKFGWKMIRWIRATINTLLLKNKLYTTPNQLYPSPSLLLVPPRHTAPAVVEDASLLILRCRSSPLPSMGSGRRRLAAQDGDGKAGFNGARLALKSLLRCLGLSSLALI</sequence>
<dbReference type="EnsemblPlants" id="LPERR05G22850.1">
    <property type="protein sequence ID" value="LPERR05G22850.1"/>
    <property type="gene ID" value="LPERR05G22850"/>
</dbReference>
<proteinExistence type="predicted"/>